<dbReference type="Proteomes" id="UP000030625">
    <property type="component" value="Chromosome"/>
</dbReference>
<dbReference type="PIRSF" id="PIRSF038959">
    <property type="entry name" value="SdpI"/>
    <property type="match status" value="1"/>
</dbReference>
<dbReference type="OrthoDB" id="9808690at2"/>
<dbReference type="InterPro" id="IPR012867">
    <property type="entry name" value="DUF1648"/>
</dbReference>
<dbReference type="PANTHER" id="PTHR37810">
    <property type="entry name" value="IMMUNITY PROTEIN SDPI"/>
    <property type="match status" value="1"/>
</dbReference>
<dbReference type="AlphaFoldDB" id="A0A0A7I2H0"/>
<evidence type="ECO:0000313" key="4">
    <source>
        <dbReference type="Proteomes" id="UP000030625"/>
    </source>
</evidence>
<accession>A0A0A7I2H0</accession>
<evidence type="ECO:0000259" key="2">
    <source>
        <dbReference type="Pfam" id="PF07853"/>
    </source>
</evidence>
<organism evidence="3 4">
    <name type="scientific">Bifidobacterium catenulatum PV20-2</name>
    <dbReference type="NCBI Taxonomy" id="1447716"/>
    <lineage>
        <taxon>Bacteria</taxon>
        <taxon>Bacillati</taxon>
        <taxon>Actinomycetota</taxon>
        <taxon>Actinomycetes</taxon>
        <taxon>Bifidobacteriales</taxon>
        <taxon>Bifidobacteriaceae</taxon>
        <taxon>Bifidobacterium</taxon>
    </lineage>
</organism>
<evidence type="ECO:0000256" key="1">
    <source>
        <dbReference type="SAM" id="Phobius"/>
    </source>
</evidence>
<dbReference type="GO" id="GO:0009636">
    <property type="term" value="P:response to toxic substance"/>
    <property type="evidence" value="ECO:0007669"/>
    <property type="project" value="TreeGrafter"/>
</dbReference>
<feature type="transmembrane region" description="Helical" evidence="1">
    <location>
        <begin position="39"/>
        <end position="61"/>
    </location>
</feature>
<dbReference type="InterPro" id="IPR026272">
    <property type="entry name" value="SdpI"/>
</dbReference>
<name>A0A0A7I2H0_9BIFI</name>
<dbReference type="Pfam" id="PF07853">
    <property type="entry name" value="DUF1648"/>
    <property type="match status" value="1"/>
</dbReference>
<evidence type="ECO:0000313" key="3">
    <source>
        <dbReference type="EMBL" id="AIZ14492.1"/>
    </source>
</evidence>
<dbReference type="KEGG" id="bka:AH68_04695"/>
<keyword evidence="1" id="KW-0812">Transmembrane</keyword>
<reference evidence="3 4" key="1">
    <citation type="journal article" date="2015" name="Genome Announc.">
        <title>Complete and Assembled Genome Sequence of Bifidobacterium kashiwanohense PV20-2, Isolated from the Feces of an Anemic Kenyan Infant.</title>
        <authorList>
            <person name="Vazquez-Gutierrez P."/>
            <person name="Lacroix C."/>
            <person name="Chassard C."/>
            <person name="Klumpp J."/>
            <person name="Jans C."/>
            <person name="Stevens M.J."/>
        </authorList>
    </citation>
    <scope>NUCLEOTIDE SEQUENCE [LARGE SCALE GENOMIC DNA]</scope>
    <source>
        <strain evidence="3 4">PV20-2</strain>
    </source>
</reference>
<feature type="transmembrane region" description="Helical" evidence="1">
    <location>
        <begin position="202"/>
        <end position="221"/>
    </location>
</feature>
<feature type="transmembrane region" description="Helical" evidence="1">
    <location>
        <begin position="150"/>
        <end position="170"/>
    </location>
</feature>
<feature type="domain" description="DUF1648" evidence="2">
    <location>
        <begin position="46"/>
        <end position="86"/>
    </location>
</feature>
<dbReference type="EMBL" id="CP007456">
    <property type="protein sequence ID" value="AIZ14492.1"/>
    <property type="molecule type" value="Genomic_DNA"/>
</dbReference>
<dbReference type="PANTHER" id="PTHR37810:SF5">
    <property type="entry name" value="IMMUNITY PROTEIN SDPI"/>
    <property type="match status" value="1"/>
</dbReference>
<sequence>MRGNNLNDFKKAFDNNINNAEDKNKTDSGEKIAPIGRNLCIALVALCVVNIIAHLACYSRLPENVPIHWGADGSVNGYGPRAVTLILDVLPLLCLGLFLVIPKMDPKGENYMKASGLYRGFVIAFTLIMCGVTWFTEATAFGVIPATGGPVGLIISVVLGALFVGLGNYLPRMRQNYTFGIRTPWALADENNWKRTQRVGGISFMVLGVLLVVAGVVSSVVPVDDMLMAAIIVTIAVGAALVPYVYSYLLFRRNRGSRQN</sequence>
<dbReference type="InterPro" id="IPR025962">
    <property type="entry name" value="SdpI/YhfL"/>
</dbReference>
<dbReference type="Pfam" id="PF13630">
    <property type="entry name" value="SdpI"/>
    <property type="match status" value="1"/>
</dbReference>
<dbReference type="HOGENOM" id="CLU_093038_0_0_11"/>
<dbReference type="RefSeq" id="WP_039198057.1">
    <property type="nucleotide sequence ID" value="NZ_CP007456.1"/>
</dbReference>
<gene>
    <name evidence="3" type="ORF">AH68_04695</name>
</gene>
<feature type="transmembrane region" description="Helical" evidence="1">
    <location>
        <begin position="121"/>
        <end position="144"/>
    </location>
</feature>
<proteinExistence type="predicted"/>
<keyword evidence="1" id="KW-1133">Transmembrane helix</keyword>
<keyword evidence="1" id="KW-0472">Membrane</keyword>
<feature type="transmembrane region" description="Helical" evidence="1">
    <location>
        <begin position="227"/>
        <end position="251"/>
    </location>
</feature>
<feature type="transmembrane region" description="Helical" evidence="1">
    <location>
        <begin position="81"/>
        <end position="101"/>
    </location>
</feature>
<protein>
    <recommendedName>
        <fullName evidence="2">DUF1648 domain-containing protein</fullName>
    </recommendedName>
</protein>